<evidence type="ECO:0000313" key="2">
    <source>
        <dbReference type="EMBL" id="CAG2246977.1"/>
    </source>
</evidence>
<dbReference type="Proteomes" id="UP000683360">
    <property type="component" value="Unassembled WGS sequence"/>
</dbReference>
<name>A0A8S3UW77_MYTED</name>
<feature type="domain" description="RNase H type-1" evidence="1">
    <location>
        <begin position="536"/>
        <end position="684"/>
    </location>
</feature>
<proteinExistence type="predicted"/>
<dbReference type="GO" id="GO:0003676">
    <property type="term" value="F:nucleic acid binding"/>
    <property type="evidence" value="ECO:0007669"/>
    <property type="project" value="InterPro"/>
</dbReference>
<dbReference type="InterPro" id="IPR041249">
    <property type="entry name" value="HEPN_DZIP3"/>
</dbReference>
<organism evidence="2 3">
    <name type="scientific">Mytilus edulis</name>
    <name type="common">Blue mussel</name>
    <dbReference type="NCBI Taxonomy" id="6550"/>
    <lineage>
        <taxon>Eukaryota</taxon>
        <taxon>Metazoa</taxon>
        <taxon>Spiralia</taxon>
        <taxon>Lophotrochozoa</taxon>
        <taxon>Mollusca</taxon>
        <taxon>Bivalvia</taxon>
        <taxon>Autobranchia</taxon>
        <taxon>Pteriomorphia</taxon>
        <taxon>Mytilida</taxon>
        <taxon>Mytiloidea</taxon>
        <taxon>Mytilidae</taxon>
        <taxon>Mytilinae</taxon>
        <taxon>Mytilus</taxon>
    </lineage>
</organism>
<dbReference type="InterPro" id="IPR012337">
    <property type="entry name" value="RNaseH-like_sf"/>
</dbReference>
<protein>
    <recommendedName>
        <fullName evidence="1">RNase H type-1 domain-containing protein</fullName>
    </recommendedName>
</protein>
<dbReference type="Gene3D" id="3.30.420.10">
    <property type="entry name" value="Ribonuclease H-like superfamily/Ribonuclease H"/>
    <property type="match status" value="1"/>
</dbReference>
<evidence type="ECO:0000313" key="3">
    <source>
        <dbReference type="Proteomes" id="UP000683360"/>
    </source>
</evidence>
<dbReference type="AlphaFoldDB" id="A0A8S3UW77"/>
<evidence type="ECO:0000259" key="1">
    <source>
        <dbReference type="PROSITE" id="PS50879"/>
    </source>
</evidence>
<reference evidence="2" key="1">
    <citation type="submission" date="2021-03" db="EMBL/GenBank/DDBJ databases">
        <authorList>
            <person name="Bekaert M."/>
        </authorList>
    </citation>
    <scope>NUCLEOTIDE SEQUENCE</scope>
</reference>
<dbReference type="EMBL" id="CAJPWZ010002886">
    <property type="protein sequence ID" value="CAG2246977.1"/>
    <property type="molecule type" value="Genomic_DNA"/>
</dbReference>
<dbReference type="PROSITE" id="PS50879">
    <property type="entry name" value="RNASE_H_1"/>
    <property type="match status" value="1"/>
</dbReference>
<accession>A0A8S3UW77</accession>
<dbReference type="OrthoDB" id="5958466at2759"/>
<dbReference type="InterPro" id="IPR002156">
    <property type="entry name" value="RNaseH_domain"/>
</dbReference>
<dbReference type="InterPro" id="IPR036397">
    <property type="entry name" value="RNaseH_sf"/>
</dbReference>
<gene>
    <name evidence="2" type="ORF">MEDL_58867</name>
</gene>
<sequence length="857" mass="99049">MSDIFKERHAKLGCMVLRLFPKVMQMILKDYVTPKGLQKRFSKNDFRLVFTENEVVLMEKLPKIDDFTIEISYKILRFEFNMLDEPKCKWGNVPHDTEVEIADDIQRLINATHSIIKINTEEVTAQYSEKMLEEIKCMVTRIDSYLEQDDLRNLYTSLCRSETDSSSILQDLTSVKAIEESLPDTESDKRERYSRLSIPIIDIFPKILRDVIRKCEPVAKFLHQKCVPVLTTFYPEQQRIIEELQYSNTYDSLDVTLIYQILRRLKLIPLPTKGWGKLPDKVDINLGDDVERIRCYRNNLAHRSDTKIEKNEFNEYFNEFRSIGHRMDLNFSQTTNYEQEIVGYRTCGMDTAMQAKYENAMMEIENIKLRFEKRPIKFYWGDDFDTWLTNLRSLLKDEKLEGRQKVRVQIIFQTENDVDSNIGVLNSLTEEINEGLSGIEFIVATKGSLVLNVYILVEMLETDEKLLTTLAVFLEKILARITTVTSETIDIVVLPVEESTQWNKPKSIERQVCLEFDIEAQLLETDDKMEEQLIKIADAILKHSNGSGTNQNITATLLPINLAGAIIYAEHIKPAARLHRPVAQRGSILLAELIAILMVLEYCITENIYNAIQRIKIFSDSQSAVGLLTLNWAPNSYISVIREIKENIEHLRQKGLNVIVAWTPGHANIVGNDEADILAKTAAEEAKELPPENNVITLQDVKQAAYKSTGNKWQRRWEISERGRDLYEKIPTTKHSIMYDFPTKRHFSIFAQLRTGYTELNYYKNRVGQTNAIESCNCGAPETPQHFLLECPYYEKEREDMLHQISKEVGVRNLNLATMLTRLDGENTEETKAKLQTVAHYIDRTGRFNTAVPQSQS</sequence>
<dbReference type="CDD" id="cd09276">
    <property type="entry name" value="Rnase_HI_RT_non_LTR"/>
    <property type="match status" value="1"/>
</dbReference>
<dbReference type="Pfam" id="PF18738">
    <property type="entry name" value="HEPN_DZIP3"/>
    <property type="match status" value="1"/>
</dbReference>
<dbReference type="GO" id="GO:0004523">
    <property type="term" value="F:RNA-DNA hybrid ribonuclease activity"/>
    <property type="evidence" value="ECO:0007669"/>
    <property type="project" value="InterPro"/>
</dbReference>
<keyword evidence="3" id="KW-1185">Reference proteome</keyword>
<comment type="caution">
    <text evidence="2">The sequence shown here is derived from an EMBL/GenBank/DDBJ whole genome shotgun (WGS) entry which is preliminary data.</text>
</comment>
<dbReference type="SUPFAM" id="SSF53098">
    <property type="entry name" value="Ribonuclease H-like"/>
    <property type="match status" value="1"/>
</dbReference>
<dbReference type="Pfam" id="PF00075">
    <property type="entry name" value="RNase_H"/>
    <property type="match status" value="1"/>
</dbReference>